<dbReference type="SUPFAM" id="SSF46894">
    <property type="entry name" value="C-terminal effector domain of the bipartite response regulators"/>
    <property type="match status" value="1"/>
</dbReference>
<dbReference type="CDD" id="cd06170">
    <property type="entry name" value="LuxR_C_like"/>
    <property type="match status" value="1"/>
</dbReference>
<dbReference type="Pfam" id="PF00196">
    <property type="entry name" value="GerE"/>
    <property type="match status" value="1"/>
</dbReference>
<dbReference type="SUPFAM" id="SSF75516">
    <property type="entry name" value="Pheromone-binding domain of LuxR-like quorum-sensing transcription factors"/>
    <property type="match status" value="1"/>
</dbReference>
<organism evidence="5 6">
    <name type="scientific">Zoogloea oleivorans</name>
    <dbReference type="NCBI Taxonomy" id="1552750"/>
    <lineage>
        <taxon>Bacteria</taxon>
        <taxon>Pseudomonadati</taxon>
        <taxon>Pseudomonadota</taxon>
        <taxon>Betaproteobacteria</taxon>
        <taxon>Rhodocyclales</taxon>
        <taxon>Zoogloeaceae</taxon>
        <taxon>Zoogloea</taxon>
    </lineage>
</organism>
<dbReference type="GO" id="GO:0003677">
    <property type="term" value="F:DNA binding"/>
    <property type="evidence" value="ECO:0007669"/>
    <property type="project" value="UniProtKB-KW"/>
</dbReference>
<protein>
    <submittedName>
        <fullName evidence="5">LuxR family transcriptional regulator</fullName>
    </submittedName>
</protein>
<dbReference type="PANTHER" id="PTHR44688">
    <property type="entry name" value="DNA-BINDING TRANSCRIPTIONAL ACTIVATOR DEVR_DOSR"/>
    <property type="match status" value="1"/>
</dbReference>
<evidence type="ECO:0000313" key="5">
    <source>
        <dbReference type="EMBL" id="TYC55239.1"/>
    </source>
</evidence>
<evidence type="ECO:0000256" key="1">
    <source>
        <dbReference type="ARBA" id="ARBA00023015"/>
    </source>
</evidence>
<dbReference type="RefSeq" id="WP_148579806.1">
    <property type="nucleotide sequence ID" value="NZ_SDKK01000013.1"/>
</dbReference>
<dbReference type="InterPro" id="IPR005143">
    <property type="entry name" value="TF_LuxR_autoind-bd_dom"/>
</dbReference>
<accession>A0A6C2CNV4</accession>
<dbReference type="Pfam" id="PF03472">
    <property type="entry name" value="Autoind_bind"/>
    <property type="match status" value="1"/>
</dbReference>
<dbReference type="OrthoDB" id="9774661at2"/>
<dbReference type="PRINTS" id="PR00038">
    <property type="entry name" value="HTHLUXR"/>
</dbReference>
<feature type="domain" description="HTH luxR-type" evidence="4">
    <location>
        <begin position="189"/>
        <end position="254"/>
    </location>
</feature>
<keyword evidence="2" id="KW-0238">DNA-binding</keyword>
<dbReference type="InterPro" id="IPR000792">
    <property type="entry name" value="Tscrpt_reg_LuxR_C"/>
</dbReference>
<dbReference type="Gene3D" id="1.10.10.10">
    <property type="entry name" value="Winged helix-like DNA-binding domain superfamily/Winged helix DNA-binding domain"/>
    <property type="match status" value="1"/>
</dbReference>
<comment type="caution">
    <text evidence="5">The sequence shown here is derived from an EMBL/GenBank/DDBJ whole genome shotgun (WGS) entry which is preliminary data.</text>
</comment>
<evidence type="ECO:0000259" key="4">
    <source>
        <dbReference type="PROSITE" id="PS50043"/>
    </source>
</evidence>
<evidence type="ECO:0000313" key="6">
    <source>
        <dbReference type="Proteomes" id="UP000389128"/>
    </source>
</evidence>
<dbReference type="InterPro" id="IPR016032">
    <property type="entry name" value="Sig_transdc_resp-reg_C-effctor"/>
</dbReference>
<dbReference type="SMART" id="SM00421">
    <property type="entry name" value="HTH_LUXR"/>
    <property type="match status" value="1"/>
</dbReference>
<evidence type="ECO:0000256" key="3">
    <source>
        <dbReference type="ARBA" id="ARBA00023163"/>
    </source>
</evidence>
<dbReference type="Proteomes" id="UP000389128">
    <property type="component" value="Unassembled WGS sequence"/>
</dbReference>
<dbReference type="AlphaFoldDB" id="A0A6C2CNV4"/>
<keyword evidence="3" id="KW-0804">Transcription</keyword>
<sequence>MRTSCDTRFRQQLGQQATLGEAAALLAEYAGTLGWGLAAFHPDMDRNGLPRTASGEFVAVAMGWSADYVKAWVDQRMGLDCPVTRRCGRSMDPFVWDCDPDSDAWKDTPLSGEQRRILKSYKDSVHGDGAVTVPVHRPGGKTGYVSWFSRDPGSLLRRYRDTWRDTYLISHAFITRVDALEGAARRREATAAADTLSLREIECLGWAARGKTEEDIGTILGRSRETVHFHLGNASRKLGASNRTHAVAIACALGLIHLF</sequence>
<dbReference type="InterPro" id="IPR036693">
    <property type="entry name" value="TF_LuxR_autoind-bd_dom_sf"/>
</dbReference>
<name>A0A6C2CNV4_9RHOO</name>
<dbReference type="PROSITE" id="PS50043">
    <property type="entry name" value="HTH_LUXR_2"/>
    <property type="match status" value="1"/>
</dbReference>
<dbReference type="PANTHER" id="PTHR44688:SF16">
    <property type="entry name" value="DNA-BINDING TRANSCRIPTIONAL ACTIVATOR DEVR_DOSR"/>
    <property type="match status" value="1"/>
</dbReference>
<keyword evidence="6" id="KW-1185">Reference proteome</keyword>
<reference evidence="5 6" key="1">
    <citation type="submission" date="2019-01" db="EMBL/GenBank/DDBJ databases">
        <title>Zoogloea oleivorans genome sequencing and assembly.</title>
        <authorList>
            <person name="Tancsics A."/>
            <person name="Farkas M."/>
            <person name="Kriszt B."/>
            <person name="Maroti G."/>
            <person name="Horvath B."/>
        </authorList>
    </citation>
    <scope>NUCLEOTIDE SEQUENCE [LARGE SCALE GENOMIC DNA]</scope>
    <source>
        <strain evidence="5 6">Buc</strain>
    </source>
</reference>
<proteinExistence type="predicted"/>
<dbReference type="InterPro" id="IPR036388">
    <property type="entry name" value="WH-like_DNA-bd_sf"/>
</dbReference>
<evidence type="ECO:0000256" key="2">
    <source>
        <dbReference type="ARBA" id="ARBA00023125"/>
    </source>
</evidence>
<dbReference type="EMBL" id="SDKK01000013">
    <property type="protein sequence ID" value="TYC55239.1"/>
    <property type="molecule type" value="Genomic_DNA"/>
</dbReference>
<dbReference type="Gene3D" id="3.30.450.80">
    <property type="entry name" value="Transcription factor LuxR-like, autoinducer-binding domain"/>
    <property type="match status" value="1"/>
</dbReference>
<gene>
    <name evidence="5" type="ORF">ETQ85_14585</name>
</gene>
<dbReference type="GO" id="GO:0006355">
    <property type="term" value="P:regulation of DNA-templated transcription"/>
    <property type="evidence" value="ECO:0007669"/>
    <property type="project" value="InterPro"/>
</dbReference>
<keyword evidence="1" id="KW-0805">Transcription regulation</keyword>